<evidence type="ECO:0008006" key="4">
    <source>
        <dbReference type="Google" id="ProtNLM"/>
    </source>
</evidence>
<reference evidence="2 3" key="1">
    <citation type="submission" date="2020-03" db="EMBL/GenBank/DDBJ databases">
        <authorList>
            <consortium name="Genoscope - CEA"/>
            <person name="William W."/>
        </authorList>
    </citation>
    <scope>NUCLEOTIDE SEQUENCE [LARGE SCALE GENOMIC DNA]</scope>
    <source>
        <strain evidence="3">DSM 16959</strain>
    </source>
</reference>
<dbReference type="KEGG" id="doe:DENOEST_1067"/>
<evidence type="ECO:0000256" key="1">
    <source>
        <dbReference type="SAM" id="MobiDB-lite"/>
    </source>
</evidence>
<dbReference type="EMBL" id="LR778301">
    <property type="protein sequence ID" value="CAB1368232.1"/>
    <property type="molecule type" value="Genomic_DNA"/>
</dbReference>
<feature type="compositionally biased region" description="Pro residues" evidence="1">
    <location>
        <begin position="173"/>
        <end position="184"/>
    </location>
</feature>
<protein>
    <recommendedName>
        <fullName evidence="4">Lipoprotein</fullName>
    </recommendedName>
</protein>
<accession>A0A6S6XZA8</accession>
<proteinExistence type="predicted"/>
<keyword evidence="3" id="KW-1185">Reference proteome</keyword>
<gene>
    <name evidence="2" type="ORF">DENOEST_1067</name>
</gene>
<organism evidence="2 3">
    <name type="scientific">Denitratisoma oestradiolicum</name>
    <dbReference type="NCBI Taxonomy" id="311182"/>
    <lineage>
        <taxon>Bacteria</taxon>
        <taxon>Pseudomonadati</taxon>
        <taxon>Pseudomonadota</taxon>
        <taxon>Betaproteobacteria</taxon>
        <taxon>Nitrosomonadales</taxon>
        <taxon>Sterolibacteriaceae</taxon>
        <taxon>Denitratisoma</taxon>
    </lineage>
</organism>
<dbReference type="PROSITE" id="PS51257">
    <property type="entry name" value="PROKAR_LIPOPROTEIN"/>
    <property type="match status" value="1"/>
</dbReference>
<evidence type="ECO:0000313" key="2">
    <source>
        <dbReference type="EMBL" id="CAB1368232.1"/>
    </source>
</evidence>
<sequence length="184" mass="20748">MRSMSRPAHLALPLLAAFLAACSPVTLRGSGNQYWLKSSSAVILTTTDSLIAYHAYVRSLSGAEWNRESEQVREAVQKDGSEFQRLRLAMVMAVPLTGPREHARAMQQLEQLERETQKQNSSLHGLIAALKAELAERRRLEDALRDESRRADDLEQKLDALKAIERNLLERSQPPPPPVSKKRR</sequence>
<feature type="region of interest" description="Disordered" evidence="1">
    <location>
        <begin position="165"/>
        <end position="184"/>
    </location>
</feature>
<name>A0A6S6XZA8_9PROT</name>
<dbReference type="AlphaFoldDB" id="A0A6S6XZA8"/>
<evidence type="ECO:0000313" key="3">
    <source>
        <dbReference type="Proteomes" id="UP000515733"/>
    </source>
</evidence>
<dbReference type="Proteomes" id="UP000515733">
    <property type="component" value="Chromosome"/>
</dbReference>